<evidence type="ECO:0000313" key="2">
    <source>
        <dbReference type="Proteomes" id="UP000019241"/>
    </source>
</evidence>
<dbReference type="RefSeq" id="WP_036063324.1">
    <property type="nucleotide sequence ID" value="NZ_AODM01000027.1"/>
</dbReference>
<name>W7DYT4_9LIST</name>
<sequence>MLNAVKTVNRSLFMDILLKNYSGLDKQVPKIFLRIFDNDDNFRTIAYAYLTGLIGDTKEDDKESAK</sequence>
<dbReference type="AlphaFoldDB" id="W7DYT4"/>
<reference evidence="1 2" key="1">
    <citation type="submission" date="2012-12" db="EMBL/GenBank/DDBJ databases">
        <title>Novel taxa of Listeriaceae from agricultural environments in the United States.</title>
        <authorList>
            <person name="den Bakker H.C."/>
            <person name="Allred A."/>
            <person name="Warchocki S."/>
            <person name="Wright E.M."/>
            <person name="Burrell A."/>
            <person name="Nightingale K.K."/>
            <person name="Kephart D."/>
            <person name="Wiedmann M."/>
        </authorList>
    </citation>
    <scope>NUCLEOTIDE SEQUENCE [LARGE SCALE GENOMIC DNA]</scope>
    <source>
        <strain evidence="1 2">FSL S10-1203</strain>
    </source>
</reference>
<organism evidence="1 2">
    <name type="scientific">Listeria fleischmannii FSL S10-1203</name>
    <dbReference type="NCBI Taxonomy" id="1265822"/>
    <lineage>
        <taxon>Bacteria</taxon>
        <taxon>Bacillati</taxon>
        <taxon>Bacillota</taxon>
        <taxon>Bacilli</taxon>
        <taxon>Bacillales</taxon>
        <taxon>Listeriaceae</taxon>
        <taxon>Listeria</taxon>
    </lineage>
</organism>
<proteinExistence type="predicted"/>
<dbReference type="Proteomes" id="UP000019241">
    <property type="component" value="Unassembled WGS sequence"/>
</dbReference>
<accession>W7DYT4</accession>
<gene>
    <name evidence="1" type="ORF">MCOL2_08366</name>
</gene>
<evidence type="ECO:0000313" key="1">
    <source>
        <dbReference type="EMBL" id="EUJ57886.1"/>
    </source>
</evidence>
<protein>
    <submittedName>
        <fullName evidence="1">Uncharacterized protein</fullName>
    </submittedName>
</protein>
<dbReference type="PATRIC" id="fig|1265822.4.peg.1707"/>
<dbReference type="EMBL" id="AODM01000027">
    <property type="protein sequence ID" value="EUJ57886.1"/>
    <property type="molecule type" value="Genomic_DNA"/>
</dbReference>
<comment type="caution">
    <text evidence="1">The sequence shown here is derived from an EMBL/GenBank/DDBJ whole genome shotgun (WGS) entry which is preliminary data.</text>
</comment>